<keyword evidence="5 7" id="KW-0472">Membrane</keyword>
<dbReference type="Gene3D" id="1.10.520.20">
    <property type="entry name" value="N-terminal domain of the delta subunit of the F1F0-ATP synthase"/>
    <property type="match status" value="1"/>
</dbReference>
<reference evidence="8 9" key="1">
    <citation type="journal article" date="2016" name="Nat. Commun.">
        <title>Thousands of microbial genomes shed light on interconnected biogeochemical processes in an aquifer system.</title>
        <authorList>
            <person name="Anantharaman K."/>
            <person name="Brown C.T."/>
            <person name="Hug L.A."/>
            <person name="Sharon I."/>
            <person name="Castelle C.J."/>
            <person name="Probst A.J."/>
            <person name="Thomas B.C."/>
            <person name="Singh A."/>
            <person name="Wilkins M.J."/>
            <person name="Karaoz U."/>
            <person name="Brodie E.L."/>
            <person name="Williams K.H."/>
            <person name="Hubbard S.S."/>
            <person name="Banfield J.F."/>
        </authorList>
    </citation>
    <scope>NUCLEOTIDE SEQUENCE [LARGE SCALE GENOMIC DNA]</scope>
    <source>
        <strain evidence="9">RIFCSPLOWO2_12_FULL_64_10</strain>
    </source>
</reference>
<gene>
    <name evidence="7" type="primary">atpH</name>
    <name evidence="8" type="ORF">A3F84_01040</name>
</gene>
<dbReference type="PRINTS" id="PR00125">
    <property type="entry name" value="ATPASEDELTA"/>
</dbReference>
<proteinExistence type="inferred from homology"/>
<name>A0A1F6C5P1_HANXR</name>
<dbReference type="Proteomes" id="UP000178606">
    <property type="component" value="Unassembled WGS sequence"/>
</dbReference>
<evidence type="ECO:0000256" key="3">
    <source>
        <dbReference type="ARBA" id="ARBA00022781"/>
    </source>
</evidence>
<dbReference type="InterPro" id="IPR026015">
    <property type="entry name" value="ATP_synth_OSCP/delta_N_sf"/>
</dbReference>
<dbReference type="InterPro" id="IPR000711">
    <property type="entry name" value="ATPase_OSCP/dsu"/>
</dbReference>
<comment type="caution">
    <text evidence="8">The sequence shown here is derived from an EMBL/GenBank/DDBJ whole genome shotgun (WGS) entry which is preliminary data.</text>
</comment>
<comment type="subcellular location">
    <subcellularLocation>
        <location evidence="7">Cell membrane</location>
        <topology evidence="7">Peripheral membrane protein</topology>
    </subcellularLocation>
    <subcellularLocation>
        <location evidence="1">Membrane</location>
    </subcellularLocation>
</comment>
<dbReference type="PANTHER" id="PTHR11910">
    <property type="entry name" value="ATP SYNTHASE DELTA CHAIN"/>
    <property type="match status" value="1"/>
</dbReference>
<evidence type="ECO:0000256" key="2">
    <source>
        <dbReference type="ARBA" id="ARBA00022448"/>
    </source>
</evidence>
<organism evidence="8 9">
    <name type="scientific">Handelsmanbacteria sp. (strain RIFCSPLOWO2_12_FULL_64_10)</name>
    <dbReference type="NCBI Taxonomy" id="1817868"/>
    <lineage>
        <taxon>Bacteria</taxon>
        <taxon>Candidatus Handelsmaniibacteriota</taxon>
    </lineage>
</organism>
<sequence length="179" mass="20203">MRETAVSQRYAKALLEAAESQKTLDRVSRDVAGVIDLIDASEDLKRLLESPMVHPKSKRDALTALFSDKIAPLTLNFLLLLVERRRERVTEGILRQFVVYMEEREGVVTAEVQASQPLSQEQQEAMIRGLSSYLNQRVRLRIEVSPQIRAGFVARVGDVVFDGTIETQLQQLRARLAGI</sequence>
<keyword evidence="7" id="KW-0139">CF(1)</keyword>
<accession>A0A1F6C5P1</accession>
<dbReference type="HAMAP" id="MF_01416">
    <property type="entry name" value="ATP_synth_delta_bact"/>
    <property type="match status" value="1"/>
</dbReference>
<evidence type="ECO:0000256" key="6">
    <source>
        <dbReference type="ARBA" id="ARBA00023310"/>
    </source>
</evidence>
<evidence type="ECO:0000313" key="9">
    <source>
        <dbReference type="Proteomes" id="UP000178606"/>
    </source>
</evidence>
<dbReference type="NCBIfam" id="TIGR01145">
    <property type="entry name" value="ATP_synt_delta"/>
    <property type="match status" value="1"/>
</dbReference>
<evidence type="ECO:0000256" key="4">
    <source>
        <dbReference type="ARBA" id="ARBA00023065"/>
    </source>
</evidence>
<keyword evidence="7" id="KW-1003">Cell membrane</keyword>
<dbReference type="SUPFAM" id="SSF47928">
    <property type="entry name" value="N-terminal domain of the delta subunit of the F1F0-ATP synthase"/>
    <property type="match status" value="1"/>
</dbReference>
<comment type="function">
    <text evidence="7">This protein is part of the stalk that links CF(0) to CF(1). It either transmits conformational changes from CF(0) to CF(1) or is implicated in proton conduction.</text>
</comment>
<evidence type="ECO:0000256" key="1">
    <source>
        <dbReference type="ARBA" id="ARBA00004370"/>
    </source>
</evidence>
<keyword evidence="3 7" id="KW-0375">Hydrogen ion transport</keyword>
<dbReference type="GO" id="GO:0045259">
    <property type="term" value="C:proton-transporting ATP synthase complex"/>
    <property type="evidence" value="ECO:0007669"/>
    <property type="project" value="UniProtKB-KW"/>
</dbReference>
<dbReference type="AlphaFoldDB" id="A0A1F6C5P1"/>
<dbReference type="EMBL" id="MFKF01000405">
    <property type="protein sequence ID" value="OGG44372.1"/>
    <property type="molecule type" value="Genomic_DNA"/>
</dbReference>
<comment type="similarity">
    <text evidence="7">Belongs to the ATPase delta chain family.</text>
</comment>
<evidence type="ECO:0000256" key="5">
    <source>
        <dbReference type="ARBA" id="ARBA00023136"/>
    </source>
</evidence>
<evidence type="ECO:0000313" key="8">
    <source>
        <dbReference type="EMBL" id="OGG44372.1"/>
    </source>
</evidence>
<keyword evidence="6 7" id="KW-0066">ATP synthesis</keyword>
<comment type="function">
    <text evidence="7">F(1)F(0) ATP synthase produces ATP from ADP in the presence of a proton or sodium gradient. F-type ATPases consist of two structural domains, F(1) containing the extramembraneous catalytic core and F(0) containing the membrane proton channel, linked together by a central stalk and a peripheral stalk. During catalysis, ATP synthesis in the catalytic domain of F(1) is coupled via a rotary mechanism of the central stalk subunits to proton translocation.</text>
</comment>
<keyword evidence="4 7" id="KW-0406">Ion transport</keyword>
<evidence type="ECO:0000256" key="7">
    <source>
        <dbReference type="HAMAP-Rule" id="MF_01416"/>
    </source>
</evidence>
<dbReference type="GO" id="GO:0046933">
    <property type="term" value="F:proton-transporting ATP synthase activity, rotational mechanism"/>
    <property type="evidence" value="ECO:0007669"/>
    <property type="project" value="UniProtKB-UniRule"/>
</dbReference>
<keyword evidence="2 7" id="KW-0813">Transport</keyword>
<dbReference type="GO" id="GO:0005886">
    <property type="term" value="C:plasma membrane"/>
    <property type="evidence" value="ECO:0007669"/>
    <property type="project" value="UniProtKB-SubCell"/>
</dbReference>
<dbReference type="Pfam" id="PF00213">
    <property type="entry name" value="OSCP"/>
    <property type="match status" value="1"/>
</dbReference>
<protein>
    <recommendedName>
        <fullName evidence="7">ATP synthase subunit delta</fullName>
    </recommendedName>
    <alternativeName>
        <fullName evidence="7">ATP synthase F(1) sector subunit delta</fullName>
    </alternativeName>
    <alternativeName>
        <fullName evidence="7">F-type ATPase subunit delta</fullName>
        <shortName evidence="7">F-ATPase subunit delta</shortName>
    </alternativeName>
</protein>